<name>A0A6N2NDR8_SALVM</name>
<accession>A0A6N2NDR8</accession>
<proteinExistence type="predicted"/>
<dbReference type="AlphaFoldDB" id="A0A6N2NDR8"/>
<dbReference type="EMBL" id="CAADRP010002262">
    <property type="protein sequence ID" value="VFU64299.1"/>
    <property type="molecule type" value="Genomic_DNA"/>
</dbReference>
<reference evidence="1" key="1">
    <citation type="submission" date="2019-03" db="EMBL/GenBank/DDBJ databases">
        <authorList>
            <person name="Mank J."/>
            <person name="Almeida P."/>
        </authorList>
    </citation>
    <scope>NUCLEOTIDE SEQUENCE</scope>
    <source>
        <strain evidence="1">78183</strain>
    </source>
</reference>
<sequence>MVGMEVEWCCKAYPGAIELSPLLVRCYCRLVMISTCSLSRLLRVDMFMSDLINCPNNMDVPALRSSKATVKNIGKDWRKSEHSEKYLTIWLLRCRLLAQRGYSRYQMICLGLNTCP</sequence>
<gene>
    <name evidence="1" type="ORF">SVIM_LOCUS492972</name>
</gene>
<organism evidence="1">
    <name type="scientific">Salix viminalis</name>
    <name type="common">Common osier</name>
    <name type="synonym">Basket willow</name>
    <dbReference type="NCBI Taxonomy" id="40686"/>
    <lineage>
        <taxon>Eukaryota</taxon>
        <taxon>Viridiplantae</taxon>
        <taxon>Streptophyta</taxon>
        <taxon>Embryophyta</taxon>
        <taxon>Tracheophyta</taxon>
        <taxon>Spermatophyta</taxon>
        <taxon>Magnoliopsida</taxon>
        <taxon>eudicotyledons</taxon>
        <taxon>Gunneridae</taxon>
        <taxon>Pentapetalae</taxon>
        <taxon>rosids</taxon>
        <taxon>fabids</taxon>
        <taxon>Malpighiales</taxon>
        <taxon>Salicaceae</taxon>
        <taxon>Saliceae</taxon>
        <taxon>Salix</taxon>
    </lineage>
</organism>
<evidence type="ECO:0000313" key="1">
    <source>
        <dbReference type="EMBL" id="VFU64299.1"/>
    </source>
</evidence>
<protein>
    <submittedName>
        <fullName evidence="1">Uncharacterized protein</fullName>
    </submittedName>
</protein>